<dbReference type="RefSeq" id="WP_169660561.1">
    <property type="nucleotide sequence ID" value="NZ_JABANE010000155.1"/>
</dbReference>
<dbReference type="Proteomes" id="UP000576082">
    <property type="component" value="Unassembled WGS sequence"/>
</dbReference>
<evidence type="ECO:0000313" key="2">
    <source>
        <dbReference type="EMBL" id="NME72367.1"/>
    </source>
</evidence>
<reference evidence="2 3" key="1">
    <citation type="submission" date="2020-04" db="EMBL/GenBank/DDBJ databases">
        <title>Flammeovirga sp. SR4, a novel species isolated from seawater.</title>
        <authorList>
            <person name="Wang X."/>
        </authorList>
    </citation>
    <scope>NUCLEOTIDE SEQUENCE [LARGE SCALE GENOMIC DNA]</scope>
    <source>
        <strain evidence="2 3">ATCC 23126</strain>
    </source>
</reference>
<gene>
    <name evidence="2" type="ORF">HHU12_30680</name>
</gene>
<sequence>MNLTLQDREYIEFTFNIQKFSRRKIARKLGVAHSTVCRELKRNSIGGKKYKAHYAHYLAVARKKLTGGSNKKKSIFKKYKRKRPYRLYADRRQICWASDTPEVYNFYHKHTAYRKRLKIKRYQKRLKHKKIFHFRNDLFLFALLKLHITLQKASKLKTSTTLLDTILANQYVQQSA</sequence>
<protein>
    <submittedName>
        <fullName evidence="2">Helix-turn-helix domain-containing protein</fullName>
    </submittedName>
</protein>
<dbReference type="EMBL" id="JABANE010000155">
    <property type="protein sequence ID" value="NME72367.1"/>
    <property type="molecule type" value="Genomic_DNA"/>
</dbReference>
<organism evidence="2 3">
    <name type="scientific">Flammeovirga aprica JL-4</name>
    <dbReference type="NCBI Taxonomy" id="694437"/>
    <lineage>
        <taxon>Bacteria</taxon>
        <taxon>Pseudomonadati</taxon>
        <taxon>Bacteroidota</taxon>
        <taxon>Cytophagia</taxon>
        <taxon>Cytophagales</taxon>
        <taxon>Flammeovirgaceae</taxon>
        <taxon>Flammeovirga</taxon>
    </lineage>
</organism>
<evidence type="ECO:0000313" key="3">
    <source>
        <dbReference type="Proteomes" id="UP000576082"/>
    </source>
</evidence>
<accession>A0A7X9S1C7</accession>
<comment type="caution">
    <text evidence="2">The sequence shown here is derived from an EMBL/GenBank/DDBJ whole genome shotgun (WGS) entry which is preliminary data.</text>
</comment>
<evidence type="ECO:0000259" key="1">
    <source>
        <dbReference type="Pfam" id="PF13936"/>
    </source>
</evidence>
<name>A0A7X9S1C7_9BACT</name>
<feature type="domain" description="Transposase IS30-like HTH" evidence="1">
    <location>
        <begin position="3"/>
        <end position="43"/>
    </location>
</feature>
<dbReference type="InterPro" id="IPR025246">
    <property type="entry name" value="IS30-like_HTH"/>
</dbReference>
<proteinExistence type="predicted"/>
<dbReference type="Pfam" id="PF13936">
    <property type="entry name" value="HTH_38"/>
    <property type="match status" value="1"/>
</dbReference>
<dbReference type="AlphaFoldDB" id="A0A7X9S1C7"/>
<keyword evidence="3" id="KW-1185">Reference proteome</keyword>